<dbReference type="STRING" id="983967.A0A1E4T4Z4"/>
<evidence type="ECO:0000259" key="2">
    <source>
        <dbReference type="Pfam" id="PF12539"/>
    </source>
</evidence>
<protein>
    <recommendedName>
        <fullName evidence="2">Monopolin complex subunit Csm1/Pcs1 C-terminal domain-containing protein</fullName>
    </recommendedName>
</protein>
<dbReference type="Gene3D" id="3.90.1150.80">
    <property type="match status" value="1"/>
</dbReference>
<evidence type="ECO:0000256" key="1">
    <source>
        <dbReference type="SAM" id="Coils"/>
    </source>
</evidence>
<feature type="domain" description="Monopolin complex subunit Csm1/Pcs1 C-terminal" evidence="2">
    <location>
        <begin position="123"/>
        <end position="210"/>
    </location>
</feature>
<feature type="coiled-coil region" evidence="1">
    <location>
        <begin position="35"/>
        <end position="110"/>
    </location>
</feature>
<dbReference type="AlphaFoldDB" id="A0A1E4T4Z4"/>
<dbReference type="GO" id="GO:0034506">
    <property type="term" value="C:chromosome, centromeric core domain"/>
    <property type="evidence" value="ECO:0007669"/>
    <property type="project" value="TreeGrafter"/>
</dbReference>
<proteinExistence type="predicted"/>
<evidence type="ECO:0000313" key="4">
    <source>
        <dbReference type="Proteomes" id="UP000094801"/>
    </source>
</evidence>
<dbReference type="InterPro" id="IPR020981">
    <property type="entry name" value="Csm1/Pcs1_C"/>
</dbReference>
<dbReference type="GO" id="GO:0033551">
    <property type="term" value="C:monopolin complex"/>
    <property type="evidence" value="ECO:0007669"/>
    <property type="project" value="InterPro"/>
</dbReference>
<dbReference type="EMBL" id="KV453849">
    <property type="protein sequence ID" value="ODV86815.1"/>
    <property type="molecule type" value="Genomic_DNA"/>
</dbReference>
<evidence type="ECO:0000313" key="3">
    <source>
        <dbReference type="EMBL" id="ODV86815.1"/>
    </source>
</evidence>
<dbReference type="InterPro" id="IPR040349">
    <property type="entry name" value="Csm1/Pcs1"/>
</dbReference>
<dbReference type="GO" id="GO:0051315">
    <property type="term" value="P:attachment of mitotic spindle microtubules to kinetochore"/>
    <property type="evidence" value="ECO:0007669"/>
    <property type="project" value="TreeGrafter"/>
</dbReference>
<keyword evidence="4" id="KW-1185">Reference proteome</keyword>
<dbReference type="InterPro" id="IPR038608">
    <property type="entry name" value="Csm1/Pcs1_C_sf"/>
</dbReference>
<dbReference type="CDD" id="cd23787">
    <property type="entry name" value="RWD_CSM1"/>
    <property type="match status" value="1"/>
</dbReference>
<dbReference type="Proteomes" id="UP000094801">
    <property type="component" value="Unassembled WGS sequence"/>
</dbReference>
<keyword evidence="1" id="KW-0175">Coiled coil</keyword>
<reference evidence="4" key="1">
    <citation type="submission" date="2016-04" db="EMBL/GenBank/DDBJ databases">
        <title>Comparative genomics of biotechnologically important yeasts.</title>
        <authorList>
            <consortium name="DOE Joint Genome Institute"/>
            <person name="Riley R."/>
            <person name="Haridas S."/>
            <person name="Wolfe K.H."/>
            <person name="Lopes M.R."/>
            <person name="Hittinger C.T."/>
            <person name="Goker M."/>
            <person name="Salamov A."/>
            <person name="Wisecaver J."/>
            <person name="Long T.M."/>
            <person name="Aerts A.L."/>
            <person name="Barry K."/>
            <person name="Choi C."/>
            <person name="Clum A."/>
            <person name="Coughlan A.Y."/>
            <person name="Deshpande S."/>
            <person name="Douglass A.P."/>
            <person name="Hanson S.J."/>
            <person name="Klenk H.-P."/>
            <person name="Labutti K."/>
            <person name="Lapidus A."/>
            <person name="Lindquist E."/>
            <person name="Lipzen A."/>
            <person name="Meier-Kolthoff J.P."/>
            <person name="Ohm R.A."/>
            <person name="Otillar R.P."/>
            <person name="Pangilinan J."/>
            <person name="Peng Y."/>
            <person name="Rokas A."/>
            <person name="Rosa C.A."/>
            <person name="Scheuner C."/>
            <person name="Sibirny A.A."/>
            <person name="Slot J.C."/>
            <person name="Stielow J.B."/>
            <person name="Sun H."/>
            <person name="Kurtzman C.P."/>
            <person name="Blackwell M."/>
            <person name="Grigoriev I.V."/>
            <person name="Jeffries T.W."/>
        </authorList>
    </citation>
    <scope>NUCLEOTIDE SEQUENCE [LARGE SCALE GENOMIC DNA]</scope>
    <source>
        <strain evidence="4">NRRL YB-2248</strain>
    </source>
</reference>
<organism evidence="3 4">
    <name type="scientific">[Candida] arabinofermentans NRRL YB-2248</name>
    <dbReference type="NCBI Taxonomy" id="983967"/>
    <lineage>
        <taxon>Eukaryota</taxon>
        <taxon>Fungi</taxon>
        <taxon>Dikarya</taxon>
        <taxon>Ascomycota</taxon>
        <taxon>Saccharomycotina</taxon>
        <taxon>Pichiomycetes</taxon>
        <taxon>Pichiales</taxon>
        <taxon>Pichiaceae</taxon>
        <taxon>Ogataea</taxon>
        <taxon>Ogataea/Candida clade</taxon>
    </lineage>
</organism>
<dbReference type="PANTHER" id="PTHR28006">
    <property type="entry name" value="MONOPOLIN COMPLEX SUBUNIT CSM1"/>
    <property type="match status" value="1"/>
</dbReference>
<dbReference type="GO" id="GO:0072686">
    <property type="term" value="C:mitotic spindle"/>
    <property type="evidence" value="ECO:0007669"/>
    <property type="project" value="TreeGrafter"/>
</dbReference>
<dbReference type="GO" id="GO:0045144">
    <property type="term" value="P:meiotic sister chromatid segregation"/>
    <property type="evidence" value="ECO:0007669"/>
    <property type="project" value="TreeGrafter"/>
</dbReference>
<dbReference type="PANTHER" id="PTHR28006:SF1">
    <property type="entry name" value="MONOPOLIN COMPLEX SUBUNIT CSM1"/>
    <property type="match status" value="1"/>
</dbReference>
<accession>A0A1E4T4Z4</accession>
<name>A0A1E4T4Z4_9ASCO</name>
<dbReference type="Pfam" id="PF12539">
    <property type="entry name" value="Csm1"/>
    <property type="match status" value="1"/>
</dbReference>
<sequence>LVGLLSDLSNNKTERMFNDFKKLTERKQNITDNLVNNLTKENQSLKGALKVAKHDISNKNESESLKRQLDSLKKEHNGLKTSYSSMEAELKELRAQNKALKLKLNAGESSSTQVVKELDLFSTKLEIMELLTELSCIEYIENTDNLIFKMRQSGTTCSLTYRLLISKSEVTEIVYIPSIDDDAEDDDGENLLKLKKCLPDYLLDNLTFPSNTLYNFYNKLARSLNK</sequence>
<feature type="non-terminal residue" evidence="3">
    <location>
        <position position="226"/>
    </location>
</feature>
<feature type="non-terminal residue" evidence="3">
    <location>
        <position position="1"/>
    </location>
</feature>
<dbReference type="GO" id="GO:1990644">
    <property type="term" value="F:microtubule site clamp"/>
    <property type="evidence" value="ECO:0007669"/>
    <property type="project" value="TreeGrafter"/>
</dbReference>
<gene>
    <name evidence="3" type="ORF">CANARDRAFT_191506</name>
</gene>
<dbReference type="OrthoDB" id="2431049at2759"/>
<dbReference type="GO" id="GO:0005730">
    <property type="term" value="C:nucleolus"/>
    <property type="evidence" value="ECO:0007669"/>
    <property type="project" value="TreeGrafter"/>
</dbReference>